<keyword evidence="3" id="KW-1185">Reference proteome</keyword>
<evidence type="ECO:0000256" key="1">
    <source>
        <dbReference type="SAM" id="MobiDB-lite"/>
    </source>
</evidence>
<gene>
    <name evidence="2" type="ORF">WJX74_002547</name>
</gene>
<feature type="region of interest" description="Disordered" evidence="1">
    <location>
        <begin position="88"/>
        <end position="116"/>
    </location>
</feature>
<evidence type="ECO:0000313" key="3">
    <source>
        <dbReference type="Proteomes" id="UP001438707"/>
    </source>
</evidence>
<evidence type="ECO:0000313" key="2">
    <source>
        <dbReference type="EMBL" id="KAK9830685.1"/>
    </source>
</evidence>
<dbReference type="EMBL" id="JALJOS010000015">
    <property type="protein sequence ID" value="KAK9830685.1"/>
    <property type="molecule type" value="Genomic_DNA"/>
</dbReference>
<comment type="caution">
    <text evidence="2">The sequence shown here is derived from an EMBL/GenBank/DDBJ whole genome shotgun (WGS) entry which is preliminary data.</text>
</comment>
<dbReference type="Proteomes" id="UP001438707">
    <property type="component" value="Unassembled WGS sequence"/>
</dbReference>
<proteinExistence type="predicted"/>
<sequence length="210" mass="24731">MRSARVLWRQRFQTCSAEETWSTCSSDRRGWNLVAARLLDPDLHSLSFASAAPESPRNFAKERKQYAGELHTLRIEWQQRRQEAQKQQQEALLKRQQKRLAARSQQQAESGEAKAEKMALQAQRRVARLEQQEQRRQFAEVWREEVQAVYDRHHQRHRNWLTQHSSLWITPEDFEQRLDEALDNPVELFPGSGQPIPASMQEAYNNSAEL</sequence>
<protein>
    <submittedName>
        <fullName evidence="2">Uncharacterized protein</fullName>
    </submittedName>
</protein>
<organism evidence="2 3">
    <name type="scientific">Apatococcus lobatus</name>
    <dbReference type="NCBI Taxonomy" id="904363"/>
    <lineage>
        <taxon>Eukaryota</taxon>
        <taxon>Viridiplantae</taxon>
        <taxon>Chlorophyta</taxon>
        <taxon>core chlorophytes</taxon>
        <taxon>Trebouxiophyceae</taxon>
        <taxon>Chlorellales</taxon>
        <taxon>Chlorellaceae</taxon>
        <taxon>Apatococcus</taxon>
    </lineage>
</organism>
<accession>A0AAW1R9L7</accession>
<dbReference type="AlphaFoldDB" id="A0AAW1R9L7"/>
<reference evidence="2 3" key="1">
    <citation type="journal article" date="2024" name="Nat. Commun.">
        <title>Phylogenomics reveals the evolutionary origins of lichenization in chlorophyte algae.</title>
        <authorList>
            <person name="Puginier C."/>
            <person name="Libourel C."/>
            <person name="Otte J."/>
            <person name="Skaloud P."/>
            <person name="Haon M."/>
            <person name="Grisel S."/>
            <person name="Petersen M."/>
            <person name="Berrin J.G."/>
            <person name="Delaux P.M."/>
            <person name="Dal Grande F."/>
            <person name="Keller J."/>
        </authorList>
    </citation>
    <scope>NUCLEOTIDE SEQUENCE [LARGE SCALE GENOMIC DNA]</scope>
    <source>
        <strain evidence="2 3">SAG 2145</strain>
    </source>
</reference>
<feature type="region of interest" description="Disordered" evidence="1">
    <location>
        <begin position="186"/>
        <end position="210"/>
    </location>
</feature>
<name>A0AAW1R9L7_9CHLO</name>